<feature type="compositionally biased region" description="Polar residues" evidence="1">
    <location>
        <begin position="557"/>
        <end position="568"/>
    </location>
</feature>
<evidence type="ECO:0000313" key="2">
    <source>
        <dbReference type="EMBL" id="PTB62972.1"/>
    </source>
</evidence>
<keyword evidence="3" id="KW-1185">Reference proteome</keyword>
<organism evidence="2 3">
    <name type="scientific">Trichoderma citrinoviride</name>
    <dbReference type="NCBI Taxonomy" id="58853"/>
    <lineage>
        <taxon>Eukaryota</taxon>
        <taxon>Fungi</taxon>
        <taxon>Dikarya</taxon>
        <taxon>Ascomycota</taxon>
        <taxon>Pezizomycotina</taxon>
        <taxon>Sordariomycetes</taxon>
        <taxon>Hypocreomycetidae</taxon>
        <taxon>Hypocreales</taxon>
        <taxon>Hypocreaceae</taxon>
        <taxon>Trichoderma</taxon>
    </lineage>
</organism>
<feature type="region of interest" description="Disordered" evidence="1">
    <location>
        <begin position="455"/>
        <end position="493"/>
    </location>
</feature>
<dbReference type="OrthoDB" id="5591786at2759"/>
<dbReference type="AlphaFoldDB" id="A0A2T4B0X3"/>
<gene>
    <name evidence="2" type="ORF">BBK36DRAFT_1184147</name>
</gene>
<dbReference type="InterPro" id="IPR014839">
    <property type="entry name" value="Crt10"/>
</dbReference>
<evidence type="ECO:0000256" key="1">
    <source>
        <dbReference type="SAM" id="MobiDB-lite"/>
    </source>
</evidence>
<dbReference type="Pfam" id="PF08728">
    <property type="entry name" value="CRT10"/>
    <property type="match status" value="1"/>
</dbReference>
<reference evidence="3" key="1">
    <citation type="submission" date="2016-07" db="EMBL/GenBank/DDBJ databases">
        <title>Multiple horizontal gene transfer events from other fungi enriched the ability of initially mycotrophic Trichoderma (Ascomycota) to feed on dead plant biomass.</title>
        <authorList>
            <consortium name="DOE Joint Genome Institute"/>
            <person name="Atanasova L."/>
            <person name="Chenthamara K."/>
            <person name="Zhang J."/>
            <person name="Grujic M."/>
            <person name="Henrissat B."/>
            <person name="Kuo A."/>
            <person name="Aerts A."/>
            <person name="Salamov A."/>
            <person name="Lipzen A."/>
            <person name="Labutti K."/>
            <person name="Barry K."/>
            <person name="Miao Y."/>
            <person name="Rahimi M.J."/>
            <person name="Shen Q."/>
            <person name="Grigoriev I.V."/>
            <person name="Kubicek C.P."/>
            <person name="Druzhinina I.S."/>
        </authorList>
    </citation>
    <scope>NUCLEOTIDE SEQUENCE [LARGE SCALE GENOMIC DNA]</scope>
    <source>
        <strain evidence="3">TUCIM 6016</strain>
    </source>
</reference>
<protein>
    <submittedName>
        <fullName evidence="2">Uncharacterized protein</fullName>
    </submittedName>
</protein>
<dbReference type="GeneID" id="36604508"/>
<dbReference type="EMBL" id="KZ680221">
    <property type="protein sequence ID" value="PTB62972.1"/>
    <property type="molecule type" value="Genomic_DNA"/>
</dbReference>
<dbReference type="Proteomes" id="UP000241546">
    <property type="component" value="Unassembled WGS sequence"/>
</dbReference>
<dbReference type="RefSeq" id="XP_024746292.1">
    <property type="nucleotide sequence ID" value="XM_024896390.1"/>
</dbReference>
<proteinExistence type="predicted"/>
<name>A0A2T4B0X3_9HYPO</name>
<sequence>MDRPSSKPPAPSLRTVSVGRCYVQTATDRFGNDAKGAIRDRERTALGMNPEGLEAPFNWPSIDGQDEGGHSHDSIYRLVPSMQGYRNNLTALSQACNLYFVAYQGHIFVYMPRSIPKQTIPRHPDLQIYAAPSKEALSIGGCIDPVTPHTINHIITGFLGKEEILVACYDDGDVVAYYVKEIAASASRTKKTSERGCPSRPPRLFFHENVGQTAWGLAIHRKSRLIAVSTNRLEVTVFAFALSTCQKKSKEVREFCDCCKSNDSARPSVPRRARNWRIVVALGSHASNIPNICFVDDEDGQAEKVCAVDIKGVMWMADIWKMFQPVTQVLPSRHLILQSEEFWPASSSFVPVDTLDEMLGLPEQALNVFQPGSGCPQPMVNVAECLAAIPDNPCPPPTLGGRAGQFYRNILNMSHDESLQFLVGEAVPANDLAGGGQSDDSDAASTVSEDILQLVEDEVEDEDEGEGEDEEEEEEEGGEEDAEDGDEEAEEAEDVIVAQGNPEVIAADQGGSATLFPTPPAGQQFQQALQDLDVALGQLAYAVQEFQEAISIPDSPNPASAQPQSFQDQDIPGSPLEKRKPDPVLFKQRSHKHLSSPPVRLDMAFFPHNGKIQAVPRSPAQLLDFLRRPIEFNNNVGPPVEDRLKKLTKRYHFIRTFEKDLELRSLRGVYETGLREIGVLCPDALTLGCFQERSIRPYFRATSRLSLLFHVPELSLVVVGSPIGRVLLITPTKLKTPIVAKTAGMWHHGLRV</sequence>
<accession>A0A2T4B0X3</accession>
<feature type="region of interest" description="Disordered" evidence="1">
    <location>
        <begin position="552"/>
        <end position="581"/>
    </location>
</feature>
<evidence type="ECO:0000313" key="3">
    <source>
        <dbReference type="Proteomes" id="UP000241546"/>
    </source>
</evidence>